<protein>
    <submittedName>
        <fullName evidence="14">Multidrug resistance protein 1</fullName>
    </submittedName>
</protein>
<keyword evidence="9 11" id="KW-0472">Membrane</keyword>
<dbReference type="PROSITE" id="PS50929">
    <property type="entry name" value="ABC_TM1F"/>
    <property type="match status" value="2"/>
</dbReference>
<evidence type="ECO:0000313" key="15">
    <source>
        <dbReference type="Proteomes" id="UP000070544"/>
    </source>
</evidence>
<evidence type="ECO:0000256" key="5">
    <source>
        <dbReference type="ARBA" id="ARBA00022737"/>
    </source>
</evidence>
<dbReference type="GO" id="GO:0005743">
    <property type="term" value="C:mitochondrial inner membrane"/>
    <property type="evidence" value="ECO:0007669"/>
    <property type="project" value="TreeGrafter"/>
</dbReference>
<dbReference type="InterPro" id="IPR039421">
    <property type="entry name" value="Type_1_exporter"/>
</dbReference>
<feature type="region of interest" description="Disordered" evidence="10">
    <location>
        <begin position="664"/>
        <end position="711"/>
    </location>
</feature>
<feature type="transmembrane region" description="Helical" evidence="11">
    <location>
        <begin position="807"/>
        <end position="830"/>
    </location>
</feature>
<dbReference type="PANTHER" id="PTHR43394:SF27">
    <property type="entry name" value="ATP-DEPENDENT TRANSLOCASE ABCB1-LIKE"/>
    <property type="match status" value="1"/>
</dbReference>
<dbReference type="GO" id="GO:0005524">
    <property type="term" value="F:ATP binding"/>
    <property type="evidence" value="ECO:0007669"/>
    <property type="project" value="UniProtKB-KW"/>
</dbReference>
<dbReference type="InterPro" id="IPR011527">
    <property type="entry name" value="ABC1_TM_dom"/>
</dbReference>
<feature type="transmembrane region" description="Helical" evidence="11">
    <location>
        <begin position="240"/>
        <end position="262"/>
    </location>
</feature>
<dbReference type="SUPFAM" id="SSF52540">
    <property type="entry name" value="P-loop containing nucleoside triphosphate hydrolases"/>
    <property type="match status" value="2"/>
</dbReference>
<evidence type="ECO:0000256" key="11">
    <source>
        <dbReference type="SAM" id="Phobius"/>
    </source>
</evidence>
<keyword evidence="4 11" id="KW-0812">Transmembrane</keyword>
<keyword evidence="8 11" id="KW-1133">Transmembrane helix</keyword>
<name>A0A139A848_GONPJ</name>
<dbReference type="PROSITE" id="PS00211">
    <property type="entry name" value="ABC_TRANSPORTER_1"/>
    <property type="match status" value="2"/>
</dbReference>
<feature type="transmembrane region" description="Helical" evidence="11">
    <location>
        <begin position="216"/>
        <end position="234"/>
    </location>
</feature>
<gene>
    <name evidence="14" type="ORF">M427DRAFT_34399</name>
</gene>
<feature type="transmembrane region" description="Helical" evidence="11">
    <location>
        <begin position="140"/>
        <end position="163"/>
    </location>
</feature>
<feature type="transmembrane region" description="Helical" evidence="11">
    <location>
        <begin position="317"/>
        <end position="342"/>
    </location>
</feature>
<feature type="transmembrane region" description="Helical" evidence="11">
    <location>
        <begin position="79"/>
        <end position="97"/>
    </location>
</feature>
<keyword evidence="15" id="KW-1185">Reference proteome</keyword>
<dbReference type="STRING" id="1344416.A0A139A848"/>
<evidence type="ECO:0000256" key="8">
    <source>
        <dbReference type="ARBA" id="ARBA00022989"/>
    </source>
</evidence>
<dbReference type="FunFam" id="1.20.1560.10:FF:000018">
    <property type="entry name" value="ATP-binding cassette subfamily B member 11"/>
    <property type="match status" value="1"/>
</dbReference>
<dbReference type="EMBL" id="KQ965783">
    <property type="protein sequence ID" value="KXS12972.1"/>
    <property type="molecule type" value="Genomic_DNA"/>
</dbReference>
<evidence type="ECO:0000256" key="2">
    <source>
        <dbReference type="ARBA" id="ARBA00007577"/>
    </source>
</evidence>
<dbReference type="Gene3D" id="1.20.1560.10">
    <property type="entry name" value="ABC transporter type 1, transmembrane domain"/>
    <property type="match status" value="1"/>
</dbReference>
<dbReference type="OMA" id="ADGENRN"/>
<keyword evidence="3" id="KW-0813">Transport</keyword>
<dbReference type="SMART" id="SM00382">
    <property type="entry name" value="AAA"/>
    <property type="match status" value="2"/>
</dbReference>
<organism evidence="14 15">
    <name type="scientific">Gonapodya prolifera (strain JEL478)</name>
    <name type="common">Monoblepharis prolifera</name>
    <dbReference type="NCBI Taxonomy" id="1344416"/>
    <lineage>
        <taxon>Eukaryota</taxon>
        <taxon>Fungi</taxon>
        <taxon>Fungi incertae sedis</taxon>
        <taxon>Chytridiomycota</taxon>
        <taxon>Chytridiomycota incertae sedis</taxon>
        <taxon>Monoblepharidomycetes</taxon>
        <taxon>Monoblepharidales</taxon>
        <taxon>Gonapodyaceae</taxon>
        <taxon>Gonapodya</taxon>
    </lineage>
</organism>
<evidence type="ECO:0000256" key="1">
    <source>
        <dbReference type="ARBA" id="ARBA00004141"/>
    </source>
</evidence>
<evidence type="ECO:0000256" key="4">
    <source>
        <dbReference type="ARBA" id="ARBA00022692"/>
    </source>
</evidence>
<dbReference type="PROSITE" id="PS50893">
    <property type="entry name" value="ABC_TRANSPORTER_2"/>
    <property type="match status" value="2"/>
</dbReference>
<evidence type="ECO:0000313" key="14">
    <source>
        <dbReference type="EMBL" id="KXS12972.1"/>
    </source>
</evidence>
<dbReference type="CDD" id="cd18578">
    <property type="entry name" value="ABC_6TM_Pgp_ABCB1_D2_like"/>
    <property type="match status" value="1"/>
</dbReference>
<dbReference type="PANTHER" id="PTHR43394">
    <property type="entry name" value="ATP-DEPENDENT PERMEASE MDL1, MITOCHONDRIAL"/>
    <property type="match status" value="1"/>
</dbReference>
<dbReference type="FunFam" id="3.40.50.300:FF:000913">
    <property type="entry name" value="ABC multidrug transporter SitT"/>
    <property type="match status" value="1"/>
</dbReference>
<evidence type="ECO:0000259" key="12">
    <source>
        <dbReference type="PROSITE" id="PS50893"/>
    </source>
</evidence>
<dbReference type="Pfam" id="PF00005">
    <property type="entry name" value="ABC_tran"/>
    <property type="match status" value="2"/>
</dbReference>
<dbReference type="InterPro" id="IPR003439">
    <property type="entry name" value="ABC_transporter-like_ATP-bd"/>
</dbReference>
<dbReference type="InterPro" id="IPR036640">
    <property type="entry name" value="ABC1_TM_sf"/>
</dbReference>
<keyword evidence="5" id="KW-0677">Repeat</keyword>
<feature type="domain" description="ABC transporter" evidence="12">
    <location>
        <begin position="1089"/>
        <end position="1309"/>
    </location>
</feature>
<feature type="domain" description="ABC transporter" evidence="12">
    <location>
        <begin position="419"/>
        <end position="661"/>
    </location>
</feature>
<evidence type="ECO:0000256" key="7">
    <source>
        <dbReference type="ARBA" id="ARBA00022840"/>
    </source>
</evidence>
<dbReference type="CDD" id="cd18577">
    <property type="entry name" value="ABC_6TM_Pgp_ABCB1_D1_like"/>
    <property type="match status" value="1"/>
</dbReference>
<dbReference type="Pfam" id="PF00664">
    <property type="entry name" value="ABC_membrane"/>
    <property type="match status" value="2"/>
</dbReference>
<sequence length="1309" mass="141955">MQMIGKSDATLASDVEIPLDDVGETDKLKPSAKGAEKDGFLSKLNIFGSRKEDTVGDKDEKPKDPSISYLQLFRFAEPFDYLLIFVALSCACINGVMQPLMAIPMGDIILALATYRPELRLPDGAIGSESFFDETTRRALILYLIIGLVGFVAAYLQFTCIIISAERQLKRMREEYFRATLRQEIGWHETGNATGELTSRLQADTTLVRNGMAEKFGVVVQAAAQFVAGLLIGFSRGWKMALVLTATFPIAMAIMIGMVWVLNARTKKQQEALGEASAVAEQAISNVRTVAAFGGQERNLRKYEEKLEVARKSGVQVGLATGTGMGFMFAFVFILYGFGLWYGSTLVQSGEYDGSKVIAVFFSILIGIFSVGQMAPEMEALASATGAAYRIWNTIDRQVVIDATSSQKGLTPPTPKGRIEFRSVGFTYPSRKDVKVLDDFSLLIEAGKTVALVGASGSGKSTIVKLIERFYDPDEGAVSLDGEDLKNLNVRWLRRQIGIVSQEPVLFDGSIRSNILMGLADPVAHNNSELDTLIHAAVKLANADFVWSLPHGIDTGVGERGLMLSGGQKQRIAIARAVISNPVILLLDEATSALDTAAERQVQKALDQASANRTTIVIAHRLSTVKNANIIIVMDHGKIVESGSHNDLLQRNGPYAELVRAQELETGDADDNVEGDVLERGEGTSPLAAGSEKKPSVTRRSSKPDIATRRASSGGIKIERLKSSSDIKKAEEEEKAKRKQEDAEYLRRSTPWRRVMLLNAPEYGYMFVGAVAAAVMGVVFPLSSVVFTGMTEVFAKTGDDLTNGTRYYTLLFLAIGVADGLAFFFNLYCFSYSGEGLTTRIRKSFLRALMYQEISYFDNPRRSTGALTAKLAEDAAQVKGLFGQMLGVFIEFIATVLAGAVLAFINGWKLTLAILAVFPLLGFGAYIEQQQFTQIGGQAQLEQVDTNKLASEALSNISTVAMLTKEKYFGDLYKSDLESPFRKAVKAALRSGFGAAAASGGQFLVLTFAWWYGCTLVKSGEYTGTQVQNVVWSVLFASASIGRVTASMPSISKAKIAALSIFDVLDRTPELDAKGDSGAKPEPTGEASLQTVDFKYPFRSTATVLKSLNLDIPSRKSIALVGPSGFYDPTAGAVTVDGVDVRQWNVKTLRQRLAIVGQEPVLFEGTIAENIAYGSPEGTTPTQEDIESAARKANAYGFITGLPDGFQTRVGERGSLLSGGQKQRIAIARAAIRQPNLLLLDEATSALDSESEKVVSAALDDASEGRTTIIIAHRLSTIQNCDRIYVIQGGSVIEEGNHLELLSKRGMYW</sequence>
<feature type="domain" description="ABC transmembrane type-1" evidence="13">
    <location>
        <begin position="85"/>
        <end position="383"/>
    </location>
</feature>
<evidence type="ECO:0000256" key="6">
    <source>
        <dbReference type="ARBA" id="ARBA00022741"/>
    </source>
</evidence>
<accession>A0A139A848</accession>
<dbReference type="OrthoDB" id="6500128at2759"/>
<dbReference type="FunFam" id="3.40.50.300:FF:000205">
    <property type="entry name" value="ABC transporter B family member 4"/>
    <property type="match status" value="1"/>
</dbReference>
<reference evidence="14 15" key="1">
    <citation type="journal article" date="2015" name="Genome Biol. Evol.">
        <title>Phylogenomic analyses indicate that early fungi evolved digesting cell walls of algal ancestors of land plants.</title>
        <authorList>
            <person name="Chang Y."/>
            <person name="Wang S."/>
            <person name="Sekimoto S."/>
            <person name="Aerts A.L."/>
            <person name="Choi C."/>
            <person name="Clum A."/>
            <person name="LaButti K.M."/>
            <person name="Lindquist E.A."/>
            <person name="Yee Ngan C."/>
            <person name="Ohm R.A."/>
            <person name="Salamov A.A."/>
            <person name="Grigoriev I.V."/>
            <person name="Spatafora J.W."/>
            <person name="Berbee M.L."/>
        </authorList>
    </citation>
    <scope>NUCLEOTIDE SEQUENCE [LARGE SCALE GENOMIC DNA]</scope>
    <source>
        <strain evidence="14 15">JEL478</strain>
    </source>
</reference>
<feature type="transmembrane region" description="Helical" evidence="11">
    <location>
        <begin position="763"/>
        <end position="787"/>
    </location>
</feature>
<dbReference type="CDD" id="cd03249">
    <property type="entry name" value="ABC_MTABC3_MDL1_MDL2"/>
    <property type="match status" value="1"/>
</dbReference>
<proteinExistence type="inferred from homology"/>
<comment type="similarity">
    <text evidence="2">Belongs to the ABC transporter superfamily. ABCB family. Multidrug resistance exporter (TC 3.A.1.201) subfamily.</text>
</comment>
<evidence type="ECO:0000256" key="10">
    <source>
        <dbReference type="SAM" id="MobiDB-lite"/>
    </source>
</evidence>
<evidence type="ECO:0000256" key="3">
    <source>
        <dbReference type="ARBA" id="ARBA00022448"/>
    </source>
</evidence>
<keyword evidence="6" id="KW-0547">Nucleotide-binding</keyword>
<dbReference type="GO" id="GO:0090374">
    <property type="term" value="P:oligopeptide export from mitochondrion"/>
    <property type="evidence" value="ECO:0007669"/>
    <property type="project" value="TreeGrafter"/>
</dbReference>
<feature type="transmembrane region" description="Helical" evidence="11">
    <location>
        <begin position="354"/>
        <end position="372"/>
    </location>
</feature>
<comment type="subcellular location">
    <subcellularLocation>
        <location evidence="1">Membrane</location>
        <topology evidence="1">Multi-pass membrane protein</topology>
    </subcellularLocation>
</comment>
<feature type="compositionally biased region" description="Acidic residues" evidence="10">
    <location>
        <begin position="665"/>
        <end position="676"/>
    </location>
</feature>
<dbReference type="InterPro" id="IPR003593">
    <property type="entry name" value="AAA+_ATPase"/>
</dbReference>
<feature type="transmembrane region" description="Helical" evidence="11">
    <location>
        <begin position="886"/>
        <end position="904"/>
    </location>
</feature>
<feature type="transmembrane region" description="Helical" evidence="11">
    <location>
        <begin position="910"/>
        <end position="927"/>
    </location>
</feature>
<dbReference type="Gene3D" id="3.40.50.300">
    <property type="entry name" value="P-loop containing nucleotide triphosphate hydrolases"/>
    <property type="match status" value="2"/>
</dbReference>
<keyword evidence="7" id="KW-0067">ATP-binding</keyword>
<feature type="transmembrane region" description="Helical" evidence="11">
    <location>
        <begin position="992"/>
        <end position="1012"/>
    </location>
</feature>
<dbReference type="GO" id="GO:0016887">
    <property type="term" value="F:ATP hydrolysis activity"/>
    <property type="evidence" value="ECO:0007669"/>
    <property type="project" value="InterPro"/>
</dbReference>
<feature type="domain" description="ABC transmembrane type-1" evidence="13">
    <location>
        <begin position="767"/>
        <end position="1053"/>
    </location>
</feature>
<evidence type="ECO:0000259" key="13">
    <source>
        <dbReference type="PROSITE" id="PS50929"/>
    </source>
</evidence>
<dbReference type="SUPFAM" id="SSF90123">
    <property type="entry name" value="ABC transporter transmembrane region"/>
    <property type="match status" value="2"/>
</dbReference>
<dbReference type="InterPro" id="IPR027417">
    <property type="entry name" value="P-loop_NTPase"/>
</dbReference>
<dbReference type="InterPro" id="IPR017871">
    <property type="entry name" value="ABC_transporter-like_CS"/>
</dbReference>
<evidence type="ECO:0000256" key="9">
    <source>
        <dbReference type="ARBA" id="ARBA00023136"/>
    </source>
</evidence>
<dbReference type="Proteomes" id="UP000070544">
    <property type="component" value="Unassembled WGS sequence"/>
</dbReference>
<dbReference type="GO" id="GO:0015421">
    <property type="term" value="F:ABC-type oligopeptide transporter activity"/>
    <property type="evidence" value="ECO:0007669"/>
    <property type="project" value="TreeGrafter"/>
</dbReference>